<dbReference type="InterPro" id="IPR011041">
    <property type="entry name" value="Quinoprot_gluc/sorb_DH_b-prop"/>
</dbReference>
<dbReference type="PANTHER" id="PTHR33546">
    <property type="entry name" value="LARGE, MULTIFUNCTIONAL SECRETED PROTEIN-RELATED"/>
    <property type="match status" value="1"/>
</dbReference>
<evidence type="ECO:0000313" key="2">
    <source>
        <dbReference type="EMBL" id="GEP96197.1"/>
    </source>
</evidence>
<evidence type="ECO:0000256" key="1">
    <source>
        <dbReference type="SAM" id="SignalP"/>
    </source>
</evidence>
<evidence type="ECO:0000313" key="3">
    <source>
        <dbReference type="Proteomes" id="UP000321436"/>
    </source>
</evidence>
<dbReference type="PANTHER" id="PTHR33546:SF1">
    <property type="entry name" value="LARGE, MULTIFUNCTIONAL SECRETED PROTEIN"/>
    <property type="match status" value="1"/>
</dbReference>
<dbReference type="Gene3D" id="2.120.10.30">
    <property type="entry name" value="TolB, C-terminal domain"/>
    <property type="match status" value="1"/>
</dbReference>
<reference evidence="2 3" key="1">
    <citation type="submission" date="2019-07" db="EMBL/GenBank/DDBJ databases">
        <title>Whole genome shotgun sequence of Chitinophaga cymbidii NBRC 109752.</title>
        <authorList>
            <person name="Hosoyama A."/>
            <person name="Uohara A."/>
            <person name="Ohji S."/>
            <person name="Ichikawa N."/>
        </authorList>
    </citation>
    <scope>NUCLEOTIDE SEQUENCE [LARGE SCALE GENOMIC DNA]</scope>
    <source>
        <strain evidence="2 3">NBRC 109752</strain>
    </source>
</reference>
<dbReference type="Proteomes" id="UP000321436">
    <property type="component" value="Unassembled WGS sequence"/>
</dbReference>
<dbReference type="SUPFAM" id="SSF50952">
    <property type="entry name" value="Soluble quinoprotein glucose dehydrogenase"/>
    <property type="match status" value="1"/>
</dbReference>
<keyword evidence="1" id="KW-0732">Signal</keyword>
<accession>A0A512RKH0</accession>
<dbReference type="AlphaFoldDB" id="A0A512RKH0"/>
<gene>
    <name evidence="2" type="ORF">CCY01nite_24570</name>
</gene>
<proteinExistence type="predicted"/>
<name>A0A512RKH0_9BACT</name>
<sequence length="477" mass="50734">MKLIMLLWLVLLCSCYGTRQSKGGGQISGTPAREINSADVVLPEGYRIEAVASGLNFPTAMAFDEEGTPYVIEAGYSYGEVFRKPRLLKITGGKTETVATGEENGPWTGIAFHKNNFYIAEGGQKEGGKILKVTPGGEITAVVEGLPGMGDHHTNGPVIRDGYIYFATGSVTNSGVVGPDNAEFGWLKRHPELHDIPCEDITLAGENFETEQVLTDAQGDKAVTGAYLPFGTASTAGQVIKGKLPCSGAVLRVPVSGGKMELVAWGLRNPYGLAVSGDGKLYVTENAADVRGSRPLWGVGDVLWEIRPGAWYGWPDYSEGKPVRLFKTPGGPALKPLLQEEKGEVPKPVAVLAVHSSSNGIDFSSNGNFGFENHAFIAQFGDMAPNVGKVLSPVGFKIVNVDVQSGAAKDFAVNRGKKGGPASRLHTGGLERPVSVKFDPSGDHLYIVDFGILKMTEDGKSVPVENTGVIWKVSVTR</sequence>
<dbReference type="PROSITE" id="PS51257">
    <property type="entry name" value="PROKAR_LIPOPROTEIN"/>
    <property type="match status" value="1"/>
</dbReference>
<comment type="caution">
    <text evidence="2">The sequence shown here is derived from an EMBL/GenBank/DDBJ whole genome shotgun (WGS) entry which is preliminary data.</text>
</comment>
<dbReference type="RefSeq" id="WP_222614376.1">
    <property type="nucleotide sequence ID" value="NZ_BKAU01000002.1"/>
</dbReference>
<keyword evidence="3" id="KW-1185">Reference proteome</keyword>
<feature type="signal peptide" evidence="1">
    <location>
        <begin position="1"/>
        <end position="21"/>
    </location>
</feature>
<feature type="chain" id="PRO_5021782499" evidence="1">
    <location>
        <begin position="22"/>
        <end position="477"/>
    </location>
</feature>
<dbReference type="EMBL" id="BKAU01000002">
    <property type="protein sequence ID" value="GEP96197.1"/>
    <property type="molecule type" value="Genomic_DNA"/>
</dbReference>
<protein>
    <submittedName>
        <fullName evidence="2">Uncharacterized protein</fullName>
    </submittedName>
</protein>
<organism evidence="2 3">
    <name type="scientific">Chitinophaga cymbidii</name>
    <dbReference type="NCBI Taxonomy" id="1096750"/>
    <lineage>
        <taxon>Bacteria</taxon>
        <taxon>Pseudomonadati</taxon>
        <taxon>Bacteroidota</taxon>
        <taxon>Chitinophagia</taxon>
        <taxon>Chitinophagales</taxon>
        <taxon>Chitinophagaceae</taxon>
        <taxon>Chitinophaga</taxon>
    </lineage>
</organism>
<dbReference type="InterPro" id="IPR011042">
    <property type="entry name" value="6-blade_b-propeller_TolB-like"/>
</dbReference>